<accession>A0ABU1JR30</accession>
<organism evidence="2 3">
    <name type="scientific">Inquilinus ginsengisoli</name>
    <dbReference type="NCBI Taxonomy" id="363840"/>
    <lineage>
        <taxon>Bacteria</taxon>
        <taxon>Pseudomonadati</taxon>
        <taxon>Pseudomonadota</taxon>
        <taxon>Alphaproteobacteria</taxon>
        <taxon>Rhodospirillales</taxon>
        <taxon>Rhodospirillaceae</taxon>
        <taxon>Inquilinus</taxon>
    </lineage>
</organism>
<dbReference type="PROSITE" id="PS51186">
    <property type="entry name" value="GNAT"/>
    <property type="match status" value="1"/>
</dbReference>
<comment type="caution">
    <text evidence="2">The sequence shown here is derived from an EMBL/GenBank/DDBJ whole genome shotgun (WGS) entry which is preliminary data.</text>
</comment>
<protein>
    <submittedName>
        <fullName evidence="2">RimJ/RimL family protein N-acetyltransferase</fullName>
    </submittedName>
</protein>
<name>A0ABU1JR30_9PROT</name>
<dbReference type="RefSeq" id="WP_309795992.1">
    <property type="nucleotide sequence ID" value="NZ_JAVDPW010000006.1"/>
</dbReference>
<dbReference type="InterPro" id="IPR016181">
    <property type="entry name" value="Acyl_CoA_acyltransferase"/>
</dbReference>
<dbReference type="EMBL" id="JAVDPW010000006">
    <property type="protein sequence ID" value="MDR6291062.1"/>
    <property type="molecule type" value="Genomic_DNA"/>
</dbReference>
<dbReference type="SUPFAM" id="SSF55729">
    <property type="entry name" value="Acyl-CoA N-acyltransferases (Nat)"/>
    <property type="match status" value="1"/>
</dbReference>
<evidence type="ECO:0000259" key="1">
    <source>
        <dbReference type="PROSITE" id="PS51186"/>
    </source>
</evidence>
<keyword evidence="3" id="KW-1185">Reference proteome</keyword>
<dbReference type="InterPro" id="IPR000182">
    <property type="entry name" value="GNAT_dom"/>
</dbReference>
<gene>
    <name evidence="2" type="ORF">E9232_003588</name>
</gene>
<reference evidence="2 3" key="1">
    <citation type="submission" date="2023-07" db="EMBL/GenBank/DDBJ databases">
        <title>Sorghum-associated microbial communities from plants grown in Nebraska, USA.</title>
        <authorList>
            <person name="Schachtman D."/>
        </authorList>
    </citation>
    <scope>NUCLEOTIDE SEQUENCE [LARGE SCALE GENOMIC DNA]</scope>
    <source>
        <strain evidence="2 3">584</strain>
    </source>
</reference>
<dbReference type="Proteomes" id="UP001262410">
    <property type="component" value="Unassembled WGS sequence"/>
</dbReference>
<evidence type="ECO:0000313" key="2">
    <source>
        <dbReference type="EMBL" id="MDR6291062.1"/>
    </source>
</evidence>
<dbReference type="Gene3D" id="3.40.630.30">
    <property type="match status" value="1"/>
</dbReference>
<proteinExistence type="predicted"/>
<feature type="domain" description="N-acetyltransferase" evidence="1">
    <location>
        <begin position="57"/>
        <end position="190"/>
    </location>
</feature>
<evidence type="ECO:0000313" key="3">
    <source>
        <dbReference type="Proteomes" id="UP001262410"/>
    </source>
</evidence>
<sequence length="190" mass="20847">MQAPQWQAEPERRRAVLSGHGFAIRRETVRFELDAGTAVRPPAGDLVFRSLAEVGEAAFRAATDRITVGTLDRRAGEGEEDVFADLQAMEYDPAWWELAYAPDGALVGQVMPVVAPRMASIGHIGVVPEMRGRGHIDAMLTRGSQTLLRIGRHPIIADTDTRNAPMAAAFRRAGWRGFATRTEFELPLKG</sequence>